<comment type="similarity">
    <text evidence="2">Belongs to the isochorismate synthase family.</text>
</comment>
<evidence type="ECO:0000256" key="4">
    <source>
        <dbReference type="ARBA" id="ARBA00023235"/>
    </source>
</evidence>
<protein>
    <recommendedName>
        <fullName evidence="3">isochorismate synthase</fullName>
        <ecNumber evidence="3">5.4.4.2</ecNumber>
    </recommendedName>
    <alternativeName>
        <fullName evidence="5">Isochorismate mutase</fullName>
    </alternativeName>
</protein>
<gene>
    <name evidence="7" type="ORF">H9894_10950</name>
</gene>
<comment type="catalytic activity">
    <reaction evidence="1">
        <text>chorismate = isochorismate</text>
        <dbReference type="Rhea" id="RHEA:18985"/>
        <dbReference type="ChEBI" id="CHEBI:29748"/>
        <dbReference type="ChEBI" id="CHEBI:29780"/>
        <dbReference type="EC" id="5.4.4.2"/>
    </reaction>
</comment>
<proteinExistence type="inferred from homology"/>
<dbReference type="Gene3D" id="3.60.120.10">
    <property type="entry name" value="Anthranilate synthase"/>
    <property type="match status" value="1"/>
</dbReference>
<evidence type="ECO:0000259" key="6">
    <source>
        <dbReference type="Pfam" id="PF00425"/>
    </source>
</evidence>
<dbReference type="Proteomes" id="UP000886752">
    <property type="component" value="Unassembled WGS sequence"/>
</dbReference>
<evidence type="ECO:0000256" key="3">
    <source>
        <dbReference type="ARBA" id="ARBA00012824"/>
    </source>
</evidence>
<evidence type="ECO:0000256" key="1">
    <source>
        <dbReference type="ARBA" id="ARBA00000799"/>
    </source>
</evidence>
<evidence type="ECO:0000256" key="5">
    <source>
        <dbReference type="ARBA" id="ARBA00041564"/>
    </source>
</evidence>
<keyword evidence="4 7" id="KW-0413">Isomerase</keyword>
<comment type="caution">
    <text evidence="7">The sequence shown here is derived from an EMBL/GenBank/DDBJ whole genome shotgun (WGS) entry which is preliminary data.</text>
</comment>
<dbReference type="SUPFAM" id="SSF56322">
    <property type="entry name" value="ADC synthase"/>
    <property type="match status" value="1"/>
</dbReference>
<name>A0A9D1TQF2_9BACT</name>
<dbReference type="AlphaFoldDB" id="A0A9D1TQF2"/>
<dbReference type="GO" id="GO:0008909">
    <property type="term" value="F:isochorismate synthase activity"/>
    <property type="evidence" value="ECO:0007669"/>
    <property type="project" value="UniProtKB-EC"/>
</dbReference>
<dbReference type="EC" id="5.4.4.2" evidence="3"/>
<evidence type="ECO:0000256" key="2">
    <source>
        <dbReference type="ARBA" id="ARBA00005297"/>
    </source>
</evidence>
<reference evidence="7" key="2">
    <citation type="submission" date="2021-04" db="EMBL/GenBank/DDBJ databases">
        <authorList>
            <person name="Gilroy R."/>
        </authorList>
    </citation>
    <scope>NUCLEOTIDE SEQUENCE</scope>
    <source>
        <strain evidence="7">ChiHecec2B26-446</strain>
    </source>
</reference>
<dbReference type="InterPro" id="IPR004561">
    <property type="entry name" value="IsoChor_synthase"/>
</dbReference>
<dbReference type="InterPro" id="IPR005801">
    <property type="entry name" value="ADC_synthase"/>
</dbReference>
<dbReference type="PANTHER" id="PTHR42839:SF2">
    <property type="entry name" value="ISOCHORISMATE SYNTHASE ENTC"/>
    <property type="match status" value="1"/>
</dbReference>
<evidence type="ECO:0000313" key="7">
    <source>
        <dbReference type="EMBL" id="HIW01685.1"/>
    </source>
</evidence>
<dbReference type="Pfam" id="PF00425">
    <property type="entry name" value="Chorismate_bind"/>
    <property type="match status" value="1"/>
</dbReference>
<dbReference type="InterPro" id="IPR015890">
    <property type="entry name" value="Chorismate_C"/>
</dbReference>
<accession>A0A9D1TQF2</accession>
<dbReference type="NCBIfam" id="TIGR00543">
    <property type="entry name" value="isochor_syn"/>
    <property type="match status" value="1"/>
</dbReference>
<sequence length="389" mass="43116">MPRSFQSHPDTPDSLSRADVLLRADVSFALARPPHGEPVLVMQRDGHDTRFEHLADLHGTGFVLCPFAEKQGHPVVLIRDEIVVRGWQNIERALHNAARDLHEEVSMPSFAVPSAQVLRERLFQAKPDSGYAGALSAFLAELRSGRFDKLVLSRSQNVTGSYSAARIFSEACRLYPGAMVTLCHGHCGTWIGASPEVLVKGQGDNWQTMALAGTHKCESTEPWDEKNRHEQEIVSQYIRSTLRPFVSKIQETGPYAAPAGSVEHLRTDFTFSLRQSTDLHELAAALHPTPAVCGLPKTEALTRILTTESLDRRYYAGFLGWWGQDEAALYVNLRCLKLYAGGVRLYAGGGILPESTLEQEWQETCHKMCTMLVLLGRQDEACPADNQPA</sequence>
<reference evidence="7" key="1">
    <citation type="journal article" date="2021" name="PeerJ">
        <title>Extensive microbial diversity within the chicken gut microbiome revealed by metagenomics and culture.</title>
        <authorList>
            <person name="Gilroy R."/>
            <person name="Ravi A."/>
            <person name="Getino M."/>
            <person name="Pursley I."/>
            <person name="Horton D.L."/>
            <person name="Alikhan N.F."/>
            <person name="Baker D."/>
            <person name="Gharbi K."/>
            <person name="Hall N."/>
            <person name="Watson M."/>
            <person name="Adriaenssens E.M."/>
            <person name="Foster-Nyarko E."/>
            <person name="Jarju S."/>
            <person name="Secka A."/>
            <person name="Antonio M."/>
            <person name="Oren A."/>
            <person name="Chaudhuri R.R."/>
            <person name="La Ragione R."/>
            <person name="Hildebrand F."/>
            <person name="Pallen M.J."/>
        </authorList>
    </citation>
    <scope>NUCLEOTIDE SEQUENCE</scope>
    <source>
        <strain evidence="7">ChiHecec2B26-446</strain>
    </source>
</reference>
<organism evidence="7 8">
    <name type="scientific">Candidatus Desulfovibrio intestinipullorum</name>
    <dbReference type="NCBI Taxonomy" id="2838536"/>
    <lineage>
        <taxon>Bacteria</taxon>
        <taxon>Pseudomonadati</taxon>
        <taxon>Thermodesulfobacteriota</taxon>
        <taxon>Desulfovibrionia</taxon>
        <taxon>Desulfovibrionales</taxon>
        <taxon>Desulfovibrionaceae</taxon>
        <taxon>Desulfovibrio</taxon>
    </lineage>
</organism>
<dbReference type="EMBL" id="DXHV01000086">
    <property type="protein sequence ID" value="HIW01685.1"/>
    <property type="molecule type" value="Genomic_DNA"/>
</dbReference>
<evidence type="ECO:0000313" key="8">
    <source>
        <dbReference type="Proteomes" id="UP000886752"/>
    </source>
</evidence>
<dbReference type="PANTHER" id="PTHR42839">
    <property type="entry name" value="ISOCHORISMATE SYNTHASE ENTC"/>
    <property type="match status" value="1"/>
</dbReference>
<feature type="domain" description="Chorismate-utilising enzyme C-terminal" evidence="6">
    <location>
        <begin position="130"/>
        <end position="367"/>
    </location>
</feature>